<gene>
    <name evidence="9" type="ORF">JCM31185_05180</name>
</gene>
<keyword evidence="3" id="KW-1003">Cell membrane</keyword>
<keyword evidence="10" id="KW-1185">Reference proteome</keyword>
<feature type="transmembrane region" description="Helical" evidence="7">
    <location>
        <begin position="160"/>
        <end position="181"/>
    </location>
</feature>
<feature type="domain" description="Major facilitator superfamily (MFS) profile" evidence="8">
    <location>
        <begin position="6"/>
        <end position="387"/>
    </location>
</feature>
<accession>A0ABQ5JLD5</accession>
<feature type="transmembrane region" description="Helical" evidence="7">
    <location>
        <begin position="7"/>
        <end position="28"/>
    </location>
</feature>
<dbReference type="RefSeq" id="WP_407882482.1">
    <property type="nucleotide sequence ID" value="NZ_BQXO01000001.1"/>
</dbReference>
<evidence type="ECO:0000256" key="1">
    <source>
        <dbReference type="ARBA" id="ARBA00004651"/>
    </source>
</evidence>
<dbReference type="SUPFAM" id="SSF103473">
    <property type="entry name" value="MFS general substrate transporter"/>
    <property type="match status" value="1"/>
</dbReference>
<dbReference type="PANTHER" id="PTHR23517:SF10">
    <property type="entry name" value="MAJOR FACILITATOR SUPERFAMILY (MFS) PROFILE DOMAIN-CONTAINING PROTEIN"/>
    <property type="match status" value="1"/>
</dbReference>
<proteinExistence type="predicted"/>
<feature type="transmembrane region" description="Helical" evidence="7">
    <location>
        <begin position="300"/>
        <end position="322"/>
    </location>
</feature>
<keyword evidence="4 7" id="KW-0812">Transmembrane</keyword>
<evidence type="ECO:0000259" key="8">
    <source>
        <dbReference type="PROSITE" id="PS50850"/>
    </source>
</evidence>
<feature type="transmembrane region" description="Helical" evidence="7">
    <location>
        <begin position="365"/>
        <end position="382"/>
    </location>
</feature>
<evidence type="ECO:0000256" key="3">
    <source>
        <dbReference type="ARBA" id="ARBA00022475"/>
    </source>
</evidence>
<sequence length="394" mass="43541">MGRTLSINRIVIMAFLVNTIYCMVWPLSTVYLTGEFKLKLSVVGIVLLVYSCLNALGSAIAGRLFDRKNPFIVLMLGLLGLTGSVFIGLMWRGAIGYIVFLMPFGFTTGWVLTVQYALVSYMDHDKNSKRDFNLLYLGVNVGLVVGAGALGALYHGHGLVLLMSVILMFVVTLILVASLFLPVRFENVEHEAIVTAPVEDLHREHNSHIVIRMMISLFAIWLSYSQWMSNFSVYFLTIGLTTSFYSQLWIVNGIGIILVQTLLLKFPKVFKKTLSQAEFGVTFLCLSFLVLLLGKSESLIIISMTLLTIGEALFVPAAPVVVDEYTALVNKGRNQGLVNVFSSLGKASGPAIGGMIIERSGYKNLFVFAEVILVSAFVLIEIRTKRHSQNGFIK</sequence>
<evidence type="ECO:0000313" key="10">
    <source>
        <dbReference type="Proteomes" id="UP001628078"/>
    </source>
</evidence>
<keyword evidence="6 7" id="KW-0472">Membrane</keyword>
<comment type="caution">
    <text evidence="9">The sequence shown here is derived from an EMBL/GenBank/DDBJ whole genome shotgun (WGS) entry which is preliminary data.</text>
</comment>
<evidence type="ECO:0000256" key="7">
    <source>
        <dbReference type="SAM" id="Phobius"/>
    </source>
</evidence>
<protein>
    <submittedName>
        <fullName evidence="9">MFS transporter</fullName>
    </submittedName>
</protein>
<dbReference type="Proteomes" id="UP001628078">
    <property type="component" value="Unassembled WGS sequence"/>
</dbReference>
<feature type="transmembrane region" description="Helical" evidence="7">
    <location>
        <begin position="276"/>
        <end position="294"/>
    </location>
</feature>
<keyword evidence="2" id="KW-0813">Transport</keyword>
<keyword evidence="5 7" id="KW-1133">Transmembrane helix</keyword>
<dbReference type="InterPro" id="IPR036259">
    <property type="entry name" value="MFS_trans_sf"/>
</dbReference>
<comment type="subcellular location">
    <subcellularLocation>
        <location evidence="1">Cell membrane</location>
        <topology evidence="1">Multi-pass membrane protein</topology>
    </subcellularLocation>
</comment>
<organism evidence="9 10">
    <name type="scientific">Furfurilactobacillus curtus</name>
    <dbReference type="NCBI Taxonomy" id="1746200"/>
    <lineage>
        <taxon>Bacteria</taxon>
        <taxon>Bacillati</taxon>
        <taxon>Bacillota</taxon>
        <taxon>Bacilli</taxon>
        <taxon>Lactobacillales</taxon>
        <taxon>Lactobacillaceae</taxon>
        <taxon>Furfurilactobacillus</taxon>
    </lineage>
</organism>
<dbReference type="InterPro" id="IPR011701">
    <property type="entry name" value="MFS"/>
</dbReference>
<name>A0ABQ5JLD5_9LACO</name>
<evidence type="ECO:0000256" key="4">
    <source>
        <dbReference type="ARBA" id="ARBA00022692"/>
    </source>
</evidence>
<evidence type="ECO:0000256" key="2">
    <source>
        <dbReference type="ARBA" id="ARBA00022448"/>
    </source>
</evidence>
<dbReference type="Pfam" id="PF07690">
    <property type="entry name" value="MFS_1"/>
    <property type="match status" value="2"/>
</dbReference>
<feature type="transmembrane region" description="Helical" evidence="7">
    <location>
        <begin position="97"/>
        <end position="122"/>
    </location>
</feature>
<dbReference type="PROSITE" id="PS50850">
    <property type="entry name" value="MFS"/>
    <property type="match status" value="1"/>
</dbReference>
<feature type="transmembrane region" description="Helical" evidence="7">
    <location>
        <begin position="134"/>
        <end position="154"/>
    </location>
</feature>
<evidence type="ECO:0000256" key="5">
    <source>
        <dbReference type="ARBA" id="ARBA00022989"/>
    </source>
</evidence>
<dbReference type="InterPro" id="IPR050171">
    <property type="entry name" value="MFS_Transporters"/>
</dbReference>
<feature type="transmembrane region" description="Helical" evidence="7">
    <location>
        <begin position="40"/>
        <end position="59"/>
    </location>
</feature>
<evidence type="ECO:0000256" key="6">
    <source>
        <dbReference type="ARBA" id="ARBA00023136"/>
    </source>
</evidence>
<feature type="transmembrane region" description="Helical" evidence="7">
    <location>
        <begin position="209"/>
        <end position="227"/>
    </location>
</feature>
<dbReference type="Gene3D" id="1.20.1250.20">
    <property type="entry name" value="MFS general substrate transporter like domains"/>
    <property type="match status" value="2"/>
</dbReference>
<dbReference type="PANTHER" id="PTHR23517">
    <property type="entry name" value="RESISTANCE PROTEIN MDTM, PUTATIVE-RELATED-RELATED"/>
    <property type="match status" value="1"/>
</dbReference>
<feature type="transmembrane region" description="Helical" evidence="7">
    <location>
        <begin position="71"/>
        <end position="91"/>
    </location>
</feature>
<reference evidence="9 10" key="1">
    <citation type="submission" date="2022-03" db="EMBL/GenBank/DDBJ databases">
        <title>Draft genome sequence of Furfurilactobacillus curtus JCM 31185.</title>
        <authorList>
            <person name="Suzuki S."/>
            <person name="Endo A."/>
            <person name="Kajikawa A."/>
        </authorList>
    </citation>
    <scope>NUCLEOTIDE SEQUENCE [LARGE SCALE GENOMIC DNA]</scope>
    <source>
        <strain evidence="9 10">JCM 31185</strain>
    </source>
</reference>
<dbReference type="EMBL" id="BQXO01000001">
    <property type="protein sequence ID" value="GKT05229.1"/>
    <property type="molecule type" value="Genomic_DNA"/>
</dbReference>
<feature type="transmembrane region" description="Helical" evidence="7">
    <location>
        <begin position="247"/>
        <end position="264"/>
    </location>
</feature>
<evidence type="ECO:0000313" key="9">
    <source>
        <dbReference type="EMBL" id="GKT05229.1"/>
    </source>
</evidence>
<dbReference type="InterPro" id="IPR020846">
    <property type="entry name" value="MFS_dom"/>
</dbReference>